<dbReference type="AlphaFoldDB" id="A0A1V9X6X1"/>
<accession>A0A1V9X6X1</accession>
<comment type="caution">
    <text evidence="1">The sequence shown here is derived from an EMBL/GenBank/DDBJ whole genome shotgun (WGS) entry which is preliminary data.</text>
</comment>
<reference evidence="1 2" key="1">
    <citation type="journal article" date="2017" name="Gigascience">
        <title>Draft genome of the honey bee ectoparasitic mite, Tropilaelaps mercedesae, is shaped by the parasitic life history.</title>
        <authorList>
            <person name="Dong X."/>
            <person name="Armstrong S.D."/>
            <person name="Xia D."/>
            <person name="Makepeace B.L."/>
            <person name="Darby A.C."/>
            <person name="Kadowaki T."/>
        </authorList>
    </citation>
    <scope>NUCLEOTIDE SEQUENCE [LARGE SCALE GENOMIC DNA]</scope>
    <source>
        <strain evidence="1">Wuxi-XJTLU</strain>
    </source>
</reference>
<gene>
    <name evidence="1" type="ORF">BIW11_04428</name>
</gene>
<evidence type="ECO:0000313" key="2">
    <source>
        <dbReference type="Proteomes" id="UP000192247"/>
    </source>
</evidence>
<keyword evidence="2" id="KW-1185">Reference proteome</keyword>
<dbReference type="Proteomes" id="UP000192247">
    <property type="component" value="Unassembled WGS sequence"/>
</dbReference>
<dbReference type="InParanoid" id="A0A1V9X6X1"/>
<protein>
    <submittedName>
        <fullName evidence="1">Uncharacterized protein</fullName>
    </submittedName>
</protein>
<name>A0A1V9X6X1_9ACAR</name>
<sequence>MRMCLRQEFRLVKEASKGEGLCESSSES</sequence>
<organism evidence="1 2">
    <name type="scientific">Tropilaelaps mercedesae</name>
    <dbReference type="NCBI Taxonomy" id="418985"/>
    <lineage>
        <taxon>Eukaryota</taxon>
        <taxon>Metazoa</taxon>
        <taxon>Ecdysozoa</taxon>
        <taxon>Arthropoda</taxon>
        <taxon>Chelicerata</taxon>
        <taxon>Arachnida</taxon>
        <taxon>Acari</taxon>
        <taxon>Parasitiformes</taxon>
        <taxon>Mesostigmata</taxon>
        <taxon>Gamasina</taxon>
        <taxon>Dermanyssoidea</taxon>
        <taxon>Laelapidae</taxon>
        <taxon>Tropilaelaps</taxon>
    </lineage>
</organism>
<dbReference type="EMBL" id="MNPL01022013">
    <property type="protein sequence ID" value="OQR69158.1"/>
    <property type="molecule type" value="Genomic_DNA"/>
</dbReference>
<evidence type="ECO:0000313" key="1">
    <source>
        <dbReference type="EMBL" id="OQR69158.1"/>
    </source>
</evidence>
<proteinExistence type="predicted"/>